<sequence length="368" mass="42505">MSFLVCHIEKYKRGNLYGLQKHEQRENKNYSNKSVDLQRTKFNYDLANNKKINYLNRADEIINSQRVSKKAVRKDAVIAIGVIVSSDKDFFDKLDKTKQDKFFRDSLDYFKENFSDKNIISANIHLDESTPHMHLNFVPMTSDGCLSAKKVITKAKLRELQRGLPAYLKTKGFDIERGVENNQAKHIEITELKNQTFKELSKEYDVKLNALKKAIDVSKNDEKILSDLKSIKTKKSILGGNISLNEGDYNKIVDLASRGLAREKEISNLKEKIKALENTNCELKNKNSSLNFDKNNLNKRVDELKELVKVAESKHKKVSDSLHLATRFIKSVQVTLNEHDLMNEAKKLFEKDELERNRKLNRNKNIGL</sequence>
<proteinExistence type="inferred from homology"/>
<keyword evidence="3" id="KW-0614">Plasmid</keyword>
<dbReference type="NCBIfam" id="NF041497">
    <property type="entry name" value="MobV"/>
    <property type="match status" value="1"/>
</dbReference>
<comment type="similarity">
    <text evidence="1">Belongs to the plasmid mobilization pre family.</text>
</comment>
<keyword evidence="4" id="KW-1185">Reference proteome</keyword>
<name>A0ABY4TRB6_9CLOT</name>
<dbReference type="RefSeq" id="WP_029170244.1">
    <property type="nucleotide sequence ID" value="NZ_ASZX01000070.1"/>
</dbReference>
<dbReference type="CDD" id="cd17242">
    <property type="entry name" value="MobM_relaxase"/>
    <property type="match status" value="1"/>
</dbReference>
<evidence type="ECO:0000313" key="4">
    <source>
        <dbReference type="Proteomes" id="UP000017590"/>
    </source>
</evidence>
<keyword evidence="2" id="KW-0175">Coiled coil</keyword>
<dbReference type="Pfam" id="PF01076">
    <property type="entry name" value="Mob_Pre"/>
    <property type="match status" value="1"/>
</dbReference>
<protein>
    <submittedName>
        <fullName evidence="3">Plasmid recombination protein</fullName>
    </submittedName>
</protein>
<dbReference type="InterPro" id="IPR001668">
    <property type="entry name" value="Mob_Pre"/>
</dbReference>
<evidence type="ECO:0000256" key="2">
    <source>
        <dbReference type="SAM" id="Coils"/>
    </source>
</evidence>
<evidence type="ECO:0000313" key="3">
    <source>
        <dbReference type="EMBL" id="URS74509.1"/>
    </source>
</evidence>
<geneLocation type="plasmid" evidence="3 4">
    <name>pCA</name>
</geneLocation>
<gene>
    <name evidence="3" type="ORF">CAETHG_05115</name>
</gene>
<feature type="coiled-coil region" evidence="2">
    <location>
        <begin position="259"/>
        <end position="321"/>
    </location>
</feature>
<reference evidence="3" key="1">
    <citation type="submission" date="2022-05" db="EMBL/GenBank/DDBJ databases">
        <title>Clostridium autoethanogenum isopropanol production via native plasmid pCA replicon.</title>
        <authorList>
            <person name="Brown S."/>
            <person name="Nagaraju S."/>
        </authorList>
    </citation>
    <scope>NUCLEOTIDE SEQUENCE</scope>
    <source>
        <strain evidence="3">DSM 10061</strain>
        <plasmid evidence="3">pCA</plasmid>
    </source>
</reference>
<accession>A0ABY4TRB6</accession>
<dbReference type="Proteomes" id="UP000017590">
    <property type="component" value="Plasmid pCA"/>
</dbReference>
<dbReference type="EMBL" id="CP097624">
    <property type="protein sequence ID" value="URS74509.1"/>
    <property type="molecule type" value="Genomic_DNA"/>
</dbReference>
<organism evidence="3 4">
    <name type="scientific">Clostridium autoethanogenum DSM 10061</name>
    <dbReference type="NCBI Taxonomy" id="1341692"/>
    <lineage>
        <taxon>Bacteria</taxon>
        <taxon>Bacillati</taxon>
        <taxon>Bacillota</taxon>
        <taxon>Clostridia</taxon>
        <taxon>Eubacteriales</taxon>
        <taxon>Clostridiaceae</taxon>
        <taxon>Clostridium</taxon>
    </lineage>
</organism>
<evidence type="ECO:0000256" key="1">
    <source>
        <dbReference type="ARBA" id="ARBA00010657"/>
    </source>
</evidence>
<dbReference type="Gene3D" id="3.30.930.30">
    <property type="match status" value="1"/>
</dbReference>